<feature type="domain" description="VOC" evidence="1">
    <location>
        <begin position="1"/>
        <end position="125"/>
    </location>
</feature>
<dbReference type="SUPFAM" id="SSF54593">
    <property type="entry name" value="Glyoxalase/Bleomycin resistance protein/Dihydroxybiphenyl dioxygenase"/>
    <property type="match status" value="1"/>
</dbReference>
<dbReference type="InterPro" id="IPR004360">
    <property type="entry name" value="Glyas_Fos-R_dOase_dom"/>
</dbReference>
<evidence type="ECO:0000313" key="3">
    <source>
        <dbReference type="Proteomes" id="UP000542720"/>
    </source>
</evidence>
<proteinExistence type="predicted"/>
<keyword evidence="3" id="KW-1185">Reference proteome</keyword>
<dbReference type="PANTHER" id="PTHR35006:SF1">
    <property type="entry name" value="BLL2941 PROTEIN"/>
    <property type="match status" value="1"/>
</dbReference>
<name>A0A7W4LJ69_9GAMM</name>
<gene>
    <name evidence="2" type="ORF">H3H51_03860</name>
</gene>
<dbReference type="PANTHER" id="PTHR35006">
    <property type="entry name" value="GLYOXALASE FAMILY PROTEIN (AFU_ORTHOLOGUE AFUA_5G14830)"/>
    <property type="match status" value="1"/>
</dbReference>
<comment type="caution">
    <text evidence="2">The sequence shown here is derived from an EMBL/GenBank/DDBJ whole genome shotgun (WGS) entry which is preliminary data.</text>
</comment>
<protein>
    <submittedName>
        <fullName evidence="2">VOC family protein</fullName>
    </submittedName>
</protein>
<dbReference type="EMBL" id="JACJUD010000001">
    <property type="protein sequence ID" value="MBB2494142.1"/>
    <property type="molecule type" value="Genomic_DNA"/>
</dbReference>
<organism evidence="2 3">
    <name type="scientific">Aquipseudomonas ullengensis</name>
    <dbReference type="NCBI Taxonomy" id="2759166"/>
    <lineage>
        <taxon>Bacteria</taxon>
        <taxon>Pseudomonadati</taxon>
        <taxon>Pseudomonadota</taxon>
        <taxon>Gammaproteobacteria</taxon>
        <taxon>Pseudomonadales</taxon>
        <taxon>Pseudomonadaceae</taxon>
        <taxon>Aquipseudomonas</taxon>
    </lineage>
</organism>
<dbReference type="InterPro" id="IPR029068">
    <property type="entry name" value="Glyas_Bleomycin-R_OHBP_Dase"/>
</dbReference>
<accession>A0A7W4LJ69</accession>
<sequence>MIGYVMLGVDDLSKAREFYDPLLAKLGAIPGDWSSERSTFYVSQPGKPMFAITKPYDGEPASAGNGTMVALPCASPALVDDIYAWVLANGASDEGAPGERGGEGSGFYGCYFRDALGNKLCVFNYAA</sequence>
<dbReference type="PROSITE" id="PS51819">
    <property type="entry name" value="VOC"/>
    <property type="match status" value="1"/>
</dbReference>
<dbReference type="InterPro" id="IPR037523">
    <property type="entry name" value="VOC_core"/>
</dbReference>
<dbReference type="RefSeq" id="WP_183087689.1">
    <property type="nucleotide sequence ID" value="NZ_JACJUD010000001.1"/>
</dbReference>
<reference evidence="2 3" key="1">
    <citation type="submission" date="2020-08" db="EMBL/GenBank/DDBJ databases">
        <authorList>
            <person name="Kim C.M."/>
        </authorList>
    </citation>
    <scope>NUCLEOTIDE SEQUENCE [LARGE SCALE GENOMIC DNA]</scope>
    <source>
        <strain evidence="2 3">UL070</strain>
    </source>
</reference>
<dbReference type="Pfam" id="PF00903">
    <property type="entry name" value="Glyoxalase"/>
    <property type="match status" value="1"/>
</dbReference>
<dbReference type="Proteomes" id="UP000542720">
    <property type="component" value="Unassembled WGS sequence"/>
</dbReference>
<evidence type="ECO:0000313" key="2">
    <source>
        <dbReference type="EMBL" id="MBB2494142.1"/>
    </source>
</evidence>
<evidence type="ECO:0000259" key="1">
    <source>
        <dbReference type="PROSITE" id="PS51819"/>
    </source>
</evidence>
<dbReference type="Gene3D" id="3.10.180.10">
    <property type="entry name" value="2,3-Dihydroxybiphenyl 1,2-Dioxygenase, domain 1"/>
    <property type="match status" value="1"/>
</dbReference>
<dbReference type="AlphaFoldDB" id="A0A7W4LJ69"/>
<dbReference type="CDD" id="cd07262">
    <property type="entry name" value="VOC_like"/>
    <property type="match status" value="1"/>
</dbReference>